<evidence type="ECO:0000256" key="4">
    <source>
        <dbReference type="ARBA" id="ARBA00022530"/>
    </source>
</evidence>
<dbReference type="GO" id="GO:0048731">
    <property type="term" value="P:system development"/>
    <property type="evidence" value="ECO:0007669"/>
    <property type="project" value="UniProtKB-ARBA"/>
</dbReference>
<dbReference type="GO" id="GO:0009888">
    <property type="term" value="P:tissue development"/>
    <property type="evidence" value="ECO:0007669"/>
    <property type="project" value="TreeGrafter"/>
</dbReference>
<keyword evidence="11" id="KW-0325">Glycoprotein</keyword>
<feature type="chain" id="PRO_5043665821" description="Laminin subunit gamma-1" evidence="16">
    <location>
        <begin position="27"/>
        <end position="1620"/>
    </location>
</feature>
<feature type="domain" description="Laminin EGF-like" evidence="17">
    <location>
        <begin position="438"/>
        <end position="490"/>
    </location>
</feature>
<keyword evidence="12 14" id="KW-0424">Laminin EGF-like domain</keyword>
<comment type="caution">
    <text evidence="20">The sequence shown here is derived from an EMBL/GenBank/DDBJ whole genome shotgun (WGS) entry which is preliminary data.</text>
</comment>
<dbReference type="InterPro" id="IPR000034">
    <property type="entry name" value="Laminin_IV"/>
</dbReference>
<feature type="coiled-coil region" evidence="15">
    <location>
        <begin position="1188"/>
        <end position="1309"/>
    </location>
</feature>
<feature type="disulfide bond" evidence="14">
    <location>
        <begin position="461"/>
        <end position="470"/>
    </location>
</feature>
<dbReference type="FunFam" id="2.10.25.10:FF:000758">
    <property type="entry name" value="Laminin subunit gamma 1"/>
    <property type="match status" value="1"/>
</dbReference>
<feature type="domain" description="Laminin EGF-like" evidence="17">
    <location>
        <begin position="937"/>
        <end position="984"/>
    </location>
</feature>
<dbReference type="FunFam" id="2.60.120.260:FF:000018">
    <property type="entry name" value="Laminin subunit gamma 1"/>
    <property type="match status" value="1"/>
</dbReference>
<evidence type="ECO:0000256" key="2">
    <source>
        <dbReference type="ARBA" id="ARBA00004302"/>
    </source>
</evidence>
<accession>A0AAW2IE70</accession>
<proteinExistence type="predicted"/>
<keyword evidence="9 15" id="KW-0175">Coiled coil</keyword>
<dbReference type="FunFam" id="2.10.25.10:FF:000174">
    <property type="entry name" value="Laminin subunit gamma-1"/>
    <property type="match status" value="1"/>
</dbReference>
<dbReference type="CDD" id="cd06503">
    <property type="entry name" value="ATP-synt_Fo_b"/>
    <property type="match status" value="1"/>
</dbReference>
<dbReference type="PANTHER" id="PTHR10574">
    <property type="entry name" value="NETRIN/LAMININ-RELATED"/>
    <property type="match status" value="1"/>
</dbReference>
<dbReference type="EMBL" id="JARGDH010000001">
    <property type="protein sequence ID" value="KAL0280539.1"/>
    <property type="molecule type" value="Genomic_DNA"/>
</dbReference>
<dbReference type="PRINTS" id="PR00011">
    <property type="entry name" value="EGFLAMININ"/>
</dbReference>
<evidence type="ECO:0000256" key="8">
    <source>
        <dbReference type="ARBA" id="ARBA00022889"/>
    </source>
</evidence>
<dbReference type="FunFam" id="2.10.25.10:FF:000728">
    <property type="entry name" value="Laminin subunit gamma 1"/>
    <property type="match status" value="1"/>
</dbReference>
<dbReference type="GO" id="GO:0007155">
    <property type="term" value="P:cell adhesion"/>
    <property type="evidence" value="ECO:0007669"/>
    <property type="project" value="UniProtKB-KW"/>
</dbReference>
<dbReference type="SMART" id="SM00136">
    <property type="entry name" value="LamNT"/>
    <property type="match status" value="1"/>
</dbReference>
<feature type="domain" description="Laminin EGF-like" evidence="17">
    <location>
        <begin position="391"/>
        <end position="437"/>
    </location>
</feature>
<evidence type="ECO:0000256" key="6">
    <source>
        <dbReference type="ARBA" id="ARBA00022737"/>
    </source>
</evidence>
<dbReference type="SUPFAM" id="SSF57196">
    <property type="entry name" value="EGF/Laminin"/>
    <property type="match status" value="10"/>
</dbReference>
<dbReference type="SUPFAM" id="SSF58104">
    <property type="entry name" value="Methyl-accepting chemotaxis protein (MCP) signaling domain"/>
    <property type="match status" value="1"/>
</dbReference>
<feature type="domain" description="Laminin EGF-like" evidence="17">
    <location>
        <begin position="828"/>
        <end position="882"/>
    </location>
</feature>
<dbReference type="FunFam" id="2.10.25.10:FF:000166">
    <property type="entry name" value="laminin subunit gamma-1"/>
    <property type="match status" value="1"/>
</dbReference>
<evidence type="ECO:0000256" key="9">
    <source>
        <dbReference type="ARBA" id="ARBA00023054"/>
    </source>
</evidence>
<feature type="disulfide bond" evidence="14">
    <location>
        <begin position="411"/>
        <end position="420"/>
    </location>
</feature>
<feature type="disulfide bond" evidence="14">
    <location>
        <begin position="909"/>
        <end position="918"/>
    </location>
</feature>
<feature type="disulfide bond" evidence="14">
    <location>
        <begin position="958"/>
        <end position="967"/>
    </location>
</feature>
<evidence type="ECO:0000256" key="13">
    <source>
        <dbReference type="ARBA" id="ARBA00065619"/>
    </source>
</evidence>
<dbReference type="PANTHER" id="PTHR10574:SF435">
    <property type="entry name" value="LAMININ SUBUNIT GAMMA-1"/>
    <property type="match status" value="1"/>
</dbReference>
<feature type="disulfide bond" evidence="14">
    <location>
        <begin position="852"/>
        <end position="861"/>
    </location>
</feature>
<feature type="disulfide bond" evidence="14">
    <location>
        <begin position="985"/>
        <end position="997"/>
    </location>
</feature>
<comment type="caution">
    <text evidence="14">Lacks conserved residue(s) required for the propagation of feature annotation.</text>
</comment>
<protein>
    <recommendedName>
        <fullName evidence="21">Laminin subunit gamma-1</fullName>
    </recommendedName>
</protein>
<evidence type="ECO:0000256" key="12">
    <source>
        <dbReference type="ARBA" id="ARBA00023292"/>
    </source>
</evidence>
<feature type="disulfide bond" evidence="14">
    <location>
        <begin position="1005"/>
        <end position="1014"/>
    </location>
</feature>
<reference evidence="20" key="1">
    <citation type="journal article" date="2024" name="Gigascience">
        <title>Chromosome-level genome of the poultry shaft louse Menopon gallinae provides insight into the host-switching and adaptive evolution of parasitic lice.</title>
        <authorList>
            <person name="Xu Y."/>
            <person name="Ma L."/>
            <person name="Liu S."/>
            <person name="Liang Y."/>
            <person name="Liu Q."/>
            <person name="He Z."/>
            <person name="Tian L."/>
            <person name="Duan Y."/>
            <person name="Cai W."/>
            <person name="Li H."/>
            <person name="Song F."/>
        </authorList>
    </citation>
    <scope>NUCLEOTIDE SEQUENCE</scope>
    <source>
        <strain evidence="20">Cailab_2023a</strain>
    </source>
</reference>
<feature type="domain" description="Laminin N-terminal" evidence="19">
    <location>
        <begin position="40"/>
        <end position="279"/>
    </location>
</feature>
<feature type="disulfide bond" evidence="14">
    <location>
        <begin position="391"/>
        <end position="403"/>
    </location>
</feature>
<feature type="domain" description="Laminin IV type A" evidence="18">
    <location>
        <begin position="517"/>
        <end position="686"/>
    </location>
</feature>
<keyword evidence="5 16" id="KW-0732">Signal</keyword>
<evidence type="ECO:0000256" key="11">
    <source>
        <dbReference type="ARBA" id="ARBA00023180"/>
    </source>
</evidence>
<evidence type="ECO:0008006" key="21">
    <source>
        <dbReference type="Google" id="ProtNLM"/>
    </source>
</evidence>
<comment type="subcellular location">
    <subcellularLocation>
        <location evidence="2">Secreted</location>
        <location evidence="2">Extracellular space</location>
        <location evidence="2">Extracellular matrix</location>
        <location evidence="2">Basement membrane</location>
    </subcellularLocation>
</comment>
<evidence type="ECO:0000256" key="1">
    <source>
        <dbReference type="ARBA" id="ARBA00002418"/>
    </source>
</evidence>
<feature type="disulfide bond" evidence="14">
    <location>
        <begin position="939"/>
        <end position="956"/>
    </location>
</feature>
<feature type="domain" description="Laminin EGF-like" evidence="17">
    <location>
        <begin position="985"/>
        <end position="1030"/>
    </location>
</feature>
<dbReference type="FunFam" id="2.10.25.10:FF:000193">
    <property type="entry name" value="Laminin subunit gamma 1"/>
    <property type="match status" value="1"/>
</dbReference>
<keyword evidence="3" id="KW-0964">Secreted</keyword>
<dbReference type="Pfam" id="PF00055">
    <property type="entry name" value="Laminin_N"/>
    <property type="match status" value="1"/>
</dbReference>
<dbReference type="CDD" id="cd00055">
    <property type="entry name" value="EGF_Lam"/>
    <property type="match status" value="10"/>
</dbReference>
<dbReference type="PROSITE" id="PS01248">
    <property type="entry name" value="EGF_LAM_1"/>
    <property type="match status" value="4"/>
</dbReference>
<feature type="disulfide bond" evidence="14">
    <location>
        <begin position="937"/>
        <end position="949"/>
    </location>
</feature>
<evidence type="ECO:0000256" key="5">
    <source>
        <dbReference type="ARBA" id="ARBA00022729"/>
    </source>
</evidence>
<dbReference type="GO" id="GO:0005604">
    <property type="term" value="C:basement membrane"/>
    <property type="evidence" value="ECO:0007669"/>
    <property type="project" value="UniProtKB-SubCell"/>
</dbReference>
<feature type="coiled-coil region" evidence="15">
    <location>
        <begin position="1408"/>
        <end position="1603"/>
    </location>
</feature>
<dbReference type="FunFam" id="2.10.25.10:FF:000067">
    <property type="entry name" value="Laminin subunit gamma 1"/>
    <property type="match status" value="1"/>
</dbReference>
<keyword evidence="4" id="KW-0272">Extracellular matrix</keyword>
<evidence type="ECO:0000256" key="14">
    <source>
        <dbReference type="PROSITE-ProRule" id="PRU00460"/>
    </source>
</evidence>
<sequence>MGAMPPPPQLLSLFLLLALFGDSCRGQHNTTIPCYDHTGRAQRCVPEFGNAAFGVLVEATNTCGMNGRTDYCIQTESSRKYCRSCYPPGRPEGESHPPEYLTDFNNEKNQTWWQSETMLEGIQYPTQVNLTLHLQKAYDITYVRLIFQSPRPESFVIYKRTTASGPWIPYQYYSATCRDTYGLQQQTFARKGDETRAFCTSEYSDMAPLTGGSVPFSTLEGRPSAYNFDNSPELQEWVTATDIRITFDRLNTFGDELWREPVVLKSYFYAVMDLAVGARCKCNGHASECPLVGNGWQRACRCEHNTAGPDCNECLPFYNDAPWSRATKTDAHECKACNCNGFSDRCYFDRDLYEQTGHGGHCIDCRANRAGPNCERCKENFYQQGSHCVECNCNKIGSRSEQCNSEGRCQCKPGVTGDKCDRCEANFYDFGPDGCSPCECSVAGSLRNQPHCDPYSGVCICKENVEGRRCRECKPGFFNLDVENEYGCTPCFCYGQSSVCHSASGYSKVVIESMFARSNEKWAAEDYSRRPVPISYNGQTQTIGVHALGREPVYFLAPNRFLGDQRASYNQDLEFRMRVGENGAAPTVGDIVLEGAGLTITQPIFGQNNPLPSVHSQDYKFRLHEHSDHGWQPRLSSRDFMSVLANLTAIKIRGTYVPEGYGFLDDVKLKTARRGAAGQAANWIEMCSCPQGYVGQFCESCAHKYRHDPPNGGPFARCVPCNCNGHAESCEEDTGRCICQHNTEGENCEMCARGFYGNSLEGTPNDCKPCPCPDRGACIQLGIEDDDDNVVCLECPVGYGGPRCDLCSDGYFGDPSGRYGPSRLCQPCDCNTNVDPNAVGNCNRTTGECLKCIYNTGGPQCDQCLPGYYGDALAIPKGDCKPCQCYRSGTMETENGPPLCDQLSGQCHCKPHVQGTNCDTCEDGYFNIASGEGCEACNCDIIGSLNRSCDMYTGQCHCRPGVTGKRCDQCEPYHYGFSLDGCKPCNCDEIGSSSLQCDPDGQCPCLENVEGRQCDRCKENKYDRQRGCLDCEPCYNLVQDAANEHRAKLREMEKVLKGIADSPTVIDDADFEKKLKEVQMRIEVLSNDAKYGARGETELPTHLSDVSNRMQTIQQMLDELEDYRQQANSSIEHGQSNVTLAIDSVQRAREQLDHASEYLQTDGTIALQKAMVKSDEFGDQNKQMAAISQEARNIAQEHEKQVDRLRQIAEKSLNISTDAYEISKDAVKKQRNTTEELDMLNQELSRIENKVDAVMSSAEEAQEMANKAQDEALGVYEEIYNLQLPDVTSDKLKEQSESLTNSAKMIKKEAEDLLMAHADTWKEVADEIMVSEDLLERGEDQQNLANELLANVDLSRTKAKEAVKMGEKTIQEAQETFDILSDFERKVEESKDKARDSLNMVPEIMNVINQAKERTEEAERALKGAEIDAEIARETAKEAQTKYAEEASKQAHEIMKEAEETKKSAGKLRDEADSLSGRVAVTEDTLKKLEDQVGLDSALTSEAKKKVGQTKLSVNEASKQVKKAMADVEAILKELEGLNDVDENDLNELERRLSEAEEIIKNANLDERLNVLREEKMSQTQIINNYQTEVDMLREEVANIERIAKSLPDGCFKREQNLEL</sequence>
<keyword evidence="7" id="KW-0084">Basement membrane</keyword>
<feature type="signal peptide" evidence="16">
    <location>
        <begin position="1"/>
        <end position="26"/>
    </location>
</feature>
<dbReference type="InterPro" id="IPR008211">
    <property type="entry name" value="Laminin_N"/>
</dbReference>
<name>A0AAW2IE70_9NEOP</name>
<dbReference type="InterPro" id="IPR002049">
    <property type="entry name" value="LE_dom"/>
</dbReference>
<comment type="subunit">
    <text evidence="13">Laminin is a complex glycoprotein, consisting of three different polypeptide chains (alpha, beta, gamma), which are bound to each other by disulfide bonds into a cross-shaped molecule comprising one long and three short arms with globules at each end.</text>
</comment>
<evidence type="ECO:0000256" key="16">
    <source>
        <dbReference type="SAM" id="SignalP"/>
    </source>
</evidence>
<dbReference type="GO" id="GO:0009887">
    <property type="term" value="P:animal organ morphogenesis"/>
    <property type="evidence" value="ECO:0007669"/>
    <property type="project" value="TreeGrafter"/>
</dbReference>
<dbReference type="Gene3D" id="2.60.120.260">
    <property type="entry name" value="Galactose-binding domain-like"/>
    <property type="match status" value="1"/>
</dbReference>
<evidence type="ECO:0000256" key="15">
    <source>
        <dbReference type="SAM" id="Coils"/>
    </source>
</evidence>
<organism evidence="20">
    <name type="scientific">Menopon gallinae</name>
    <name type="common">poultry shaft louse</name>
    <dbReference type="NCBI Taxonomy" id="328185"/>
    <lineage>
        <taxon>Eukaryota</taxon>
        <taxon>Metazoa</taxon>
        <taxon>Ecdysozoa</taxon>
        <taxon>Arthropoda</taxon>
        <taxon>Hexapoda</taxon>
        <taxon>Insecta</taxon>
        <taxon>Pterygota</taxon>
        <taxon>Neoptera</taxon>
        <taxon>Paraneoptera</taxon>
        <taxon>Psocodea</taxon>
        <taxon>Troctomorpha</taxon>
        <taxon>Phthiraptera</taxon>
        <taxon>Amblycera</taxon>
        <taxon>Menoponidae</taxon>
        <taxon>Menopon</taxon>
    </lineage>
</organism>
<evidence type="ECO:0000259" key="17">
    <source>
        <dbReference type="PROSITE" id="PS50027"/>
    </source>
</evidence>
<dbReference type="SMART" id="SM00180">
    <property type="entry name" value="EGF_Lam"/>
    <property type="match status" value="10"/>
</dbReference>
<evidence type="ECO:0000256" key="10">
    <source>
        <dbReference type="ARBA" id="ARBA00023157"/>
    </source>
</evidence>
<comment type="function">
    <text evidence="1">Binding to cells via a high affinity receptor, laminin is thought to mediate the attachment, migration and organization of cells into tissues during embryonic development by interacting with other extracellular matrix components.</text>
</comment>
<evidence type="ECO:0000256" key="3">
    <source>
        <dbReference type="ARBA" id="ARBA00022525"/>
    </source>
</evidence>
<keyword evidence="8" id="KW-0130">Cell adhesion</keyword>
<feature type="domain" description="Laminin EGF-like" evidence="17">
    <location>
        <begin position="721"/>
        <end position="769"/>
    </location>
</feature>
<evidence type="ECO:0000313" key="20">
    <source>
        <dbReference type="EMBL" id="KAL0280539.1"/>
    </source>
</evidence>
<dbReference type="InterPro" id="IPR000742">
    <property type="entry name" value="EGF"/>
</dbReference>
<dbReference type="Pfam" id="PF00053">
    <property type="entry name" value="EGF_laminin"/>
    <property type="match status" value="10"/>
</dbReference>
<dbReference type="SMART" id="SM00281">
    <property type="entry name" value="LamB"/>
    <property type="match status" value="1"/>
</dbReference>
<dbReference type="Pfam" id="PF00052">
    <property type="entry name" value="Laminin_B"/>
    <property type="match status" value="1"/>
</dbReference>
<dbReference type="Gene3D" id="2.10.25.10">
    <property type="entry name" value="Laminin"/>
    <property type="match status" value="9"/>
</dbReference>
<dbReference type="FunFam" id="2.10.25.10:FF:000105">
    <property type="entry name" value="laminin subunit gamma-1"/>
    <property type="match status" value="1"/>
</dbReference>
<gene>
    <name evidence="20" type="ORF">PYX00_001800</name>
</gene>
<dbReference type="PROSITE" id="PS50027">
    <property type="entry name" value="EGF_LAM_2"/>
    <property type="match status" value="7"/>
</dbReference>
<evidence type="ECO:0000259" key="18">
    <source>
        <dbReference type="PROSITE" id="PS51115"/>
    </source>
</evidence>
<evidence type="ECO:0000256" key="7">
    <source>
        <dbReference type="ARBA" id="ARBA00022869"/>
    </source>
</evidence>
<keyword evidence="10 14" id="KW-1015">Disulfide bond</keyword>
<feature type="coiled-coil region" evidence="15">
    <location>
        <begin position="1103"/>
        <end position="1133"/>
    </location>
</feature>
<dbReference type="InterPro" id="IPR050440">
    <property type="entry name" value="Laminin/Netrin_ECM"/>
</dbReference>
<dbReference type="PROSITE" id="PS51115">
    <property type="entry name" value="LAMININ_IVA"/>
    <property type="match status" value="1"/>
</dbReference>
<dbReference type="PROSITE" id="PS51117">
    <property type="entry name" value="LAMININ_NTER"/>
    <property type="match status" value="1"/>
</dbReference>
<keyword evidence="6" id="KW-0677">Repeat</keyword>
<evidence type="ECO:0000259" key="19">
    <source>
        <dbReference type="PROSITE" id="PS51117"/>
    </source>
</evidence>
<feature type="disulfide bond" evidence="14">
    <location>
        <begin position="739"/>
        <end position="748"/>
    </location>
</feature>
<dbReference type="SMART" id="SM00181">
    <property type="entry name" value="EGF"/>
    <property type="match status" value="5"/>
</dbReference>
<feature type="domain" description="Laminin EGF-like" evidence="17">
    <location>
        <begin position="883"/>
        <end position="936"/>
    </location>
</feature>